<keyword evidence="14" id="KW-1185">Reference proteome</keyword>
<keyword evidence="7" id="KW-0449">Lipoprotein</keyword>
<organism evidence="13 14">
    <name type="scientific">Octopus vulgaris</name>
    <name type="common">Common octopus</name>
    <dbReference type="NCBI Taxonomy" id="6645"/>
    <lineage>
        <taxon>Eukaryota</taxon>
        <taxon>Metazoa</taxon>
        <taxon>Spiralia</taxon>
        <taxon>Lophotrochozoa</taxon>
        <taxon>Mollusca</taxon>
        <taxon>Cephalopoda</taxon>
        <taxon>Coleoidea</taxon>
        <taxon>Octopodiformes</taxon>
        <taxon>Octopoda</taxon>
        <taxon>Incirrata</taxon>
        <taxon>Octopodidae</taxon>
        <taxon>Octopus</taxon>
    </lineage>
</organism>
<feature type="region of interest" description="Disordered" evidence="10">
    <location>
        <begin position="489"/>
        <end position="528"/>
    </location>
</feature>
<feature type="compositionally biased region" description="Low complexity" evidence="10">
    <location>
        <begin position="497"/>
        <end position="514"/>
    </location>
</feature>
<dbReference type="EMBL" id="OX597834">
    <property type="protein sequence ID" value="CAI9738250.1"/>
    <property type="molecule type" value="Genomic_DNA"/>
</dbReference>
<dbReference type="SUPFAM" id="SSF50729">
    <property type="entry name" value="PH domain-like"/>
    <property type="match status" value="1"/>
</dbReference>
<dbReference type="AlphaFoldDB" id="A0AA36BPL4"/>
<dbReference type="InterPro" id="IPR011993">
    <property type="entry name" value="PH-like_dom_sf"/>
</dbReference>
<dbReference type="GO" id="GO:0006654">
    <property type="term" value="P:phosphatidic acid biosynthetic process"/>
    <property type="evidence" value="ECO:0007669"/>
    <property type="project" value="InterPro"/>
</dbReference>
<dbReference type="GO" id="GO:0012505">
    <property type="term" value="C:endomembrane system"/>
    <property type="evidence" value="ECO:0007669"/>
    <property type="project" value="UniProtKB-SubCell"/>
</dbReference>
<dbReference type="InterPro" id="IPR036871">
    <property type="entry name" value="PX_dom_sf"/>
</dbReference>
<dbReference type="FunFam" id="3.30.870.10:FF:000011">
    <property type="entry name" value="Phospholipase"/>
    <property type="match status" value="1"/>
</dbReference>
<dbReference type="PANTHER" id="PTHR18896:SF76">
    <property type="entry name" value="PHOSPHOLIPASE"/>
    <property type="match status" value="1"/>
</dbReference>
<reference evidence="13" key="1">
    <citation type="submission" date="2023-08" db="EMBL/GenBank/DDBJ databases">
        <authorList>
            <person name="Alioto T."/>
            <person name="Alioto T."/>
            <person name="Gomez Garrido J."/>
        </authorList>
    </citation>
    <scope>NUCLEOTIDE SEQUENCE</scope>
</reference>
<dbReference type="SMART" id="SM00312">
    <property type="entry name" value="PX"/>
    <property type="match status" value="1"/>
</dbReference>
<dbReference type="PROSITE" id="PS50035">
    <property type="entry name" value="PLD"/>
    <property type="match status" value="2"/>
</dbReference>
<evidence type="ECO:0000256" key="8">
    <source>
        <dbReference type="ARBA" id="ARBA00037868"/>
    </source>
</evidence>
<dbReference type="PANTHER" id="PTHR18896">
    <property type="entry name" value="PHOSPHOLIPASE D"/>
    <property type="match status" value="1"/>
</dbReference>
<sequence>MEQGDDNTTEVFDVLPAIPDTYLDEHDYGPKVPYQRVHQKATSFSEKNHFNVWITGVTVSVKVSLDKRPSHRINSNLYKVDLVHEEHHWTIYRRYKHFRSLHEQLMLFLAGLRLPVPTKQHREKKKSFRGEKSTLPRFPLIPDQFIREENIPLRTKQLEEYLQCALKCRMYRNHIEMLKFLEISRLSFIKELGCKRKEGMVMKSPGGRSTSCLNCKNMFQLGRTWHKRWFIIKDTFLTFLRPHDGAVRDVILLDSDFDIKSGYFETGVPHGILIKNSCRELLFSCWTHRKQVEWSDQIKMIAEGTGKEYTEEKRFNSFAPIRTDAHGTWFVDGDLYFESVADVLEAATEEIFITDWWLSPELYLKRSGADFNQWRLDVVLKRKAECGVKVFILLYKEIALALGINSYYSKRTLMSLHHENIKVLRHPDHVPGGVYLWAHHEKLVVVDQKSAFLGGFDLCYGRWDCQNHRLDDLGSIVNAKEDQNLSIVAENKDENSSQENTSSTSLLTNSLENEATVSSSSRKEEDPVTVIAQLQPGYGEDTVDSADQEPSKTISLPFIDVGTCSAATTVENKKPVEIHGSGDAKKGAVRGAHKHDHLWKETSVNKIVSNHDQKSAFGRSVSMKTNFLNDTVDKGGDARKYMRHVSLMDYPSKDLYENILERYNCLEKTQLISSARDSESQSGNYDSIGLTNFSGSTQVDKSLNARRRWRRYRNVVKLITVENVNVTVKNIPGLDEMSSNMKPSTPKSKRRFMPSYISDRLPAKQESTETKESSNDDSISESPPASLHGASKLWIGKDYCNFIFKDFVDLEAPFEDMIDRTKTPRMPWHDIGIAVYGSAAQDVARHFIQRWNMIKVKKVRDDEQYPFLFPKIIPNLSNPATAGKLKIQILRSVGQWSAGNVKCENSIQQAYVKSIKNAKHFIYIENQFFISKVATDNIVLNKINKALFERILKAHRKKETFRVYIVMPLLPAFEGEIGTKKGTAIQAITHWNYASICRGNESLLTRLKQEGVTDPFNYVTFYGLRNHGELLEKLTTELVYVHSKMMIVDDDTTIIGSANINDRSMLGDRDSEMAVIIQDLETVPVQFNGKDHQAGHFSSSLRKTVFKEHLGLEDDELLVDPVCDAFYKEIWIQQASFNTTIYEKVFNCIPNDGILTFDELKKYNKKSTLAEDNPGKAREMLKNVHGHLVLIPLYFLSNENLTPPPGAKEALLPTVLWT</sequence>
<dbReference type="Pfam" id="PF13091">
    <property type="entry name" value="PLDc_2"/>
    <property type="match status" value="1"/>
</dbReference>
<dbReference type="CDD" id="cd09138">
    <property type="entry name" value="PLDc_vPLD1_2_yPLD_like_1"/>
    <property type="match status" value="1"/>
</dbReference>
<keyword evidence="5 9" id="KW-0442">Lipid degradation</keyword>
<dbReference type="SMART" id="SM00233">
    <property type="entry name" value="PH"/>
    <property type="match status" value="1"/>
</dbReference>
<proteinExistence type="inferred from homology"/>
<comment type="similarity">
    <text evidence="2 9">Belongs to the phospholipase D family.</text>
</comment>
<evidence type="ECO:0000256" key="4">
    <source>
        <dbReference type="ARBA" id="ARBA00022801"/>
    </source>
</evidence>
<comment type="subcellular location">
    <subcellularLocation>
        <location evidence="8">Endomembrane system</location>
        <topology evidence="8">Lipid-anchor</topology>
    </subcellularLocation>
</comment>
<dbReference type="InterPro" id="IPR016555">
    <property type="entry name" value="PLipase_D_euk"/>
</dbReference>
<dbReference type="Gene3D" id="3.30.870.10">
    <property type="entry name" value="Endonuclease Chain A"/>
    <property type="match status" value="3"/>
</dbReference>
<evidence type="ECO:0000313" key="14">
    <source>
        <dbReference type="Proteomes" id="UP001162480"/>
    </source>
</evidence>
<evidence type="ECO:0000259" key="12">
    <source>
        <dbReference type="PROSITE" id="PS50195"/>
    </source>
</evidence>
<dbReference type="SUPFAM" id="SSF64268">
    <property type="entry name" value="PX domain"/>
    <property type="match status" value="1"/>
</dbReference>
<dbReference type="Proteomes" id="UP001162480">
    <property type="component" value="Chromosome 21"/>
</dbReference>
<feature type="domain" description="PX" evidence="12">
    <location>
        <begin position="56"/>
        <end position="187"/>
    </location>
</feature>
<evidence type="ECO:0000256" key="6">
    <source>
        <dbReference type="ARBA" id="ARBA00023098"/>
    </source>
</evidence>
<evidence type="ECO:0000256" key="9">
    <source>
        <dbReference type="PIRNR" id="PIRNR009376"/>
    </source>
</evidence>
<dbReference type="GO" id="GO:0060627">
    <property type="term" value="P:regulation of vesicle-mediated transport"/>
    <property type="evidence" value="ECO:0007669"/>
    <property type="project" value="TreeGrafter"/>
</dbReference>
<keyword evidence="3" id="KW-0677">Repeat</keyword>
<evidence type="ECO:0000256" key="1">
    <source>
        <dbReference type="ARBA" id="ARBA00000798"/>
    </source>
</evidence>
<feature type="compositionally biased region" description="Polar residues" evidence="10">
    <location>
        <begin position="737"/>
        <end position="746"/>
    </location>
</feature>
<dbReference type="GO" id="GO:0004630">
    <property type="term" value="F:phospholipase D activity"/>
    <property type="evidence" value="ECO:0007669"/>
    <property type="project" value="UniProtKB-UniRule"/>
</dbReference>
<feature type="domain" description="PLD phosphodiesterase" evidence="11">
    <location>
        <begin position="435"/>
        <end position="462"/>
    </location>
</feature>
<dbReference type="Pfam" id="PF00787">
    <property type="entry name" value="PX"/>
    <property type="match status" value="1"/>
</dbReference>
<comment type="catalytic activity">
    <reaction evidence="1 9">
        <text>a 1,2-diacyl-sn-glycero-3-phosphocholine + H2O = a 1,2-diacyl-sn-glycero-3-phosphate + choline + H(+)</text>
        <dbReference type="Rhea" id="RHEA:14445"/>
        <dbReference type="ChEBI" id="CHEBI:15354"/>
        <dbReference type="ChEBI" id="CHEBI:15377"/>
        <dbReference type="ChEBI" id="CHEBI:15378"/>
        <dbReference type="ChEBI" id="CHEBI:57643"/>
        <dbReference type="ChEBI" id="CHEBI:58608"/>
        <dbReference type="EC" id="3.1.4.4"/>
    </reaction>
</comment>
<evidence type="ECO:0000256" key="7">
    <source>
        <dbReference type="ARBA" id="ARBA00023288"/>
    </source>
</evidence>
<evidence type="ECO:0000256" key="10">
    <source>
        <dbReference type="SAM" id="MobiDB-lite"/>
    </source>
</evidence>
<dbReference type="PIRSF" id="PIRSF009376">
    <property type="entry name" value="Phospholipase_D_euk"/>
    <property type="match status" value="1"/>
</dbReference>
<dbReference type="Gene3D" id="3.30.1520.10">
    <property type="entry name" value="Phox-like domain"/>
    <property type="match status" value="1"/>
</dbReference>
<protein>
    <recommendedName>
        <fullName evidence="9">Phospholipase</fullName>
        <ecNumber evidence="9">3.1.4.4</ecNumber>
    </recommendedName>
</protein>
<evidence type="ECO:0000256" key="3">
    <source>
        <dbReference type="ARBA" id="ARBA00022737"/>
    </source>
</evidence>
<dbReference type="EC" id="3.1.4.4" evidence="9"/>
<dbReference type="SUPFAM" id="SSF56024">
    <property type="entry name" value="Phospholipase D/nuclease"/>
    <property type="match status" value="3"/>
</dbReference>
<dbReference type="GO" id="GO:0009395">
    <property type="term" value="P:phospholipid catabolic process"/>
    <property type="evidence" value="ECO:0007669"/>
    <property type="project" value="TreeGrafter"/>
</dbReference>
<dbReference type="InterPro" id="IPR001683">
    <property type="entry name" value="PX_dom"/>
</dbReference>
<dbReference type="GO" id="GO:0035091">
    <property type="term" value="F:phosphatidylinositol binding"/>
    <property type="evidence" value="ECO:0007669"/>
    <property type="project" value="InterPro"/>
</dbReference>
<dbReference type="InterPro" id="IPR001849">
    <property type="entry name" value="PH_domain"/>
</dbReference>
<dbReference type="InterPro" id="IPR015679">
    <property type="entry name" value="PLipase_D_fam"/>
</dbReference>
<feature type="domain" description="PLD phosphodiesterase" evidence="11">
    <location>
        <begin position="1037"/>
        <end position="1064"/>
    </location>
</feature>
<dbReference type="Pfam" id="PF00614">
    <property type="entry name" value="PLDc"/>
    <property type="match status" value="1"/>
</dbReference>
<evidence type="ECO:0000256" key="2">
    <source>
        <dbReference type="ARBA" id="ARBA00008664"/>
    </source>
</evidence>
<feature type="region of interest" description="Disordered" evidence="10">
    <location>
        <begin position="733"/>
        <end position="786"/>
    </location>
</feature>
<evidence type="ECO:0000259" key="11">
    <source>
        <dbReference type="PROSITE" id="PS50035"/>
    </source>
</evidence>
<dbReference type="CDD" id="cd09141">
    <property type="entry name" value="PLDc_vPLD1_2_yPLD_like_2"/>
    <property type="match status" value="1"/>
</dbReference>
<gene>
    <name evidence="13" type="ORF">OCTVUL_1B003618</name>
</gene>
<dbReference type="PROSITE" id="PS50195">
    <property type="entry name" value="PX"/>
    <property type="match status" value="1"/>
</dbReference>
<keyword evidence="4 9" id="KW-0378">Hydrolase</keyword>
<dbReference type="Gene3D" id="2.30.29.30">
    <property type="entry name" value="Pleckstrin-homology domain (PH domain)/Phosphotyrosine-binding domain (PTB)"/>
    <property type="match status" value="1"/>
</dbReference>
<dbReference type="InterPro" id="IPR025202">
    <property type="entry name" value="PLD-like_dom"/>
</dbReference>
<dbReference type="SMART" id="SM00155">
    <property type="entry name" value="PLDc"/>
    <property type="match status" value="2"/>
</dbReference>
<dbReference type="GO" id="GO:0035556">
    <property type="term" value="P:intracellular signal transduction"/>
    <property type="evidence" value="ECO:0007669"/>
    <property type="project" value="InterPro"/>
</dbReference>
<evidence type="ECO:0000256" key="5">
    <source>
        <dbReference type="ARBA" id="ARBA00022963"/>
    </source>
</evidence>
<evidence type="ECO:0000313" key="13">
    <source>
        <dbReference type="EMBL" id="CAI9738250.1"/>
    </source>
</evidence>
<feature type="compositionally biased region" description="Basic and acidic residues" evidence="10">
    <location>
        <begin position="761"/>
        <end position="774"/>
    </location>
</feature>
<dbReference type="CDD" id="cd01254">
    <property type="entry name" value="PH_PLD"/>
    <property type="match status" value="1"/>
</dbReference>
<dbReference type="InterPro" id="IPR001736">
    <property type="entry name" value="PLipase_D/transphosphatidylase"/>
</dbReference>
<name>A0AA36BPL4_OCTVU</name>
<accession>A0AA36BPL4</accession>
<keyword evidence="6" id="KW-0443">Lipid metabolism</keyword>